<keyword evidence="2 7" id="KW-0418">Kinase</keyword>
<name>A0A4Q8LC94_9GAMM</name>
<evidence type="ECO:0000256" key="2">
    <source>
        <dbReference type="ARBA" id="ARBA00022777"/>
    </source>
</evidence>
<proteinExistence type="predicted"/>
<dbReference type="InterPro" id="IPR011712">
    <property type="entry name" value="Sig_transdc_His_kin_sub3_dim/P"/>
</dbReference>
<keyword evidence="3" id="KW-0902">Two-component regulatory system</keyword>
<evidence type="ECO:0000259" key="5">
    <source>
        <dbReference type="Pfam" id="PF02518"/>
    </source>
</evidence>
<evidence type="ECO:0000259" key="6">
    <source>
        <dbReference type="Pfam" id="PF07730"/>
    </source>
</evidence>
<evidence type="ECO:0000256" key="1">
    <source>
        <dbReference type="ARBA" id="ARBA00022679"/>
    </source>
</evidence>
<dbReference type="InterPro" id="IPR036890">
    <property type="entry name" value="HATPase_C_sf"/>
</dbReference>
<organism evidence="7 8">
    <name type="scientific">Pseudoxanthomonas winnipegensis</name>
    <dbReference type="NCBI Taxonomy" id="2480810"/>
    <lineage>
        <taxon>Bacteria</taxon>
        <taxon>Pseudomonadati</taxon>
        <taxon>Pseudomonadota</taxon>
        <taxon>Gammaproteobacteria</taxon>
        <taxon>Lysobacterales</taxon>
        <taxon>Lysobacteraceae</taxon>
        <taxon>Pseudoxanthomonas</taxon>
    </lineage>
</organism>
<evidence type="ECO:0000313" key="8">
    <source>
        <dbReference type="Proteomes" id="UP000291286"/>
    </source>
</evidence>
<accession>A0A4Q8LC94</accession>
<dbReference type="SUPFAM" id="SSF55874">
    <property type="entry name" value="ATPase domain of HSP90 chaperone/DNA topoisomerase II/histidine kinase"/>
    <property type="match status" value="1"/>
</dbReference>
<evidence type="ECO:0000313" key="7">
    <source>
        <dbReference type="EMBL" id="TAA26484.1"/>
    </source>
</evidence>
<protein>
    <submittedName>
        <fullName evidence="7">Sensor histidine kinase</fullName>
    </submittedName>
</protein>
<dbReference type="AlphaFoldDB" id="A0A4Q8LC94"/>
<keyword evidence="4" id="KW-0472">Membrane</keyword>
<dbReference type="GO" id="GO:0000155">
    <property type="term" value="F:phosphorelay sensor kinase activity"/>
    <property type="evidence" value="ECO:0007669"/>
    <property type="project" value="InterPro"/>
</dbReference>
<dbReference type="CDD" id="cd16917">
    <property type="entry name" value="HATPase_UhpB-NarQ-NarX-like"/>
    <property type="match status" value="1"/>
</dbReference>
<dbReference type="Gene3D" id="3.30.565.10">
    <property type="entry name" value="Histidine kinase-like ATPase, C-terminal domain"/>
    <property type="match status" value="1"/>
</dbReference>
<dbReference type="PANTHER" id="PTHR24421:SF59">
    <property type="entry name" value="OXYGEN SENSOR HISTIDINE KINASE NREB"/>
    <property type="match status" value="1"/>
</dbReference>
<gene>
    <name evidence="7" type="ORF">EA661_15745</name>
</gene>
<dbReference type="Gene3D" id="1.20.5.1930">
    <property type="match status" value="1"/>
</dbReference>
<dbReference type="InterPro" id="IPR050482">
    <property type="entry name" value="Sensor_HK_TwoCompSys"/>
</dbReference>
<keyword evidence="4" id="KW-1133">Transmembrane helix</keyword>
<evidence type="ECO:0000256" key="4">
    <source>
        <dbReference type="SAM" id="Phobius"/>
    </source>
</evidence>
<dbReference type="GO" id="GO:0046983">
    <property type="term" value="F:protein dimerization activity"/>
    <property type="evidence" value="ECO:0007669"/>
    <property type="project" value="InterPro"/>
</dbReference>
<feature type="transmembrane region" description="Helical" evidence="4">
    <location>
        <begin position="141"/>
        <end position="169"/>
    </location>
</feature>
<dbReference type="EMBL" id="SHMB01000007">
    <property type="protein sequence ID" value="TAA26484.1"/>
    <property type="molecule type" value="Genomic_DNA"/>
</dbReference>
<feature type="domain" description="Signal transduction histidine kinase subgroup 3 dimerisation and phosphoacceptor" evidence="6">
    <location>
        <begin position="233"/>
        <end position="295"/>
    </location>
</feature>
<dbReference type="Pfam" id="PF07730">
    <property type="entry name" value="HisKA_3"/>
    <property type="match status" value="1"/>
</dbReference>
<keyword evidence="1" id="KW-0808">Transferase</keyword>
<dbReference type="Pfam" id="PF02518">
    <property type="entry name" value="HATPase_c"/>
    <property type="match status" value="1"/>
</dbReference>
<dbReference type="InterPro" id="IPR003594">
    <property type="entry name" value="HATPase_dom"/>
</dbReference>
<reference evidence="7 8" key="1">
    <citation type="submission" date="2019-02" db="EMBL/GenBank/DDBJ databases">
        <title>WGS of Pseudoxanthomonas species novum from clinical isolates.</title>
        <authorList>
            <person name="Bernier A.-M."/>
            <person name="Bernard K."/>
            <person name="Vachon A."/>
        </authorList>
    </citation>
    <scope>NUCLEOTIDE SEQUENCE [LARGE SCALE GENOMIC DNA]</scope>
    <source>
        <strain evidence="7 8">NML171202</strain>
    </source>
</reference>
<sequence length="418" mass="45042">MASGWARCRAVGSVCAGPASQAGAERHRHDLPEVTTCRPPIAGCAGAGEHRSMRPTLREFFEPLNIAGLITIAAVTLSFGFEADGGVLRWWLLGGFAGLFITYDWIKGHAVLRDAALCVQAALALWLVYLEPRAGTAPVLLVMLVAHAAMCWRPAVVLAFGVAINVGLYLTLDAVGVRRQWLMVVIYASFQAFSALVAYYARNAERTRDALALVNADLLATRALLADSARDAERLRVARELHDVAGHKLTAMKLNLRALAGDPALAERSEVRIAQQLSSELLDDIRSVVQALRDTRGLDLHTALRALAAPLPRPALALDIAADATVTDPALAETLLRVVQEALTNTARHTDADTLHVRLAREGEALLLRIEDNGQRAARLREGNGLSGMRERIAAAHGRLDIDLTPHGALRLTARIPA</sequence>
<feature type="transmembrane region" description="Helical" evidence="4">
    <location>
        <begin position="60"/>
        <end position="81"/>
    </location>
</feature>
<keyword evidence="4" id="KW-0812">Transmembrane</keyword>
<feature type="transmembrane region" description="Helical" evidence="4">
    <location>
        <begin position="87"/>
        <end position="106"/>
    </location>
</feature>
<dbReference type="PANTHER" id="PTHR24421">
    <property type="entry name" value="NITRATE/NITRITE SENSOR PROTEIN NARX-RELATED"/>
    <property type="match status" value="1"/>
</dbReference>
<comment type="caution">
    <text evidence="7">The sequence shown here is derived from an EMBL/GenBank/DDBJ whole genome shotgun (WGS) entry which is preliminary data.</text>
</comment>
<dbReference type="GO" id="GO:0016020">
    <property type="term" value="C:membrane"/>
    <property type="evidence" value="ECO:0007669"/>
    <property type="project" value="InterPro"/>
</dbReference>
<evidence type="ECO:0000256" key="3">
    <source>
        <dbReference type="ARBA" id="ARBA00023012"/>
    </source>
</evidence>
<feature type="domain" description="Histidine kinase/HSP90-like ATPase" evidence="5">
    <location>
        <begin position="333"/>
        <end position="417"/>
    </location>
</feature>
<dbReference type="Proteomes" id="UP000291286">
    <property type="component" value="Unassembled WGS sequence"/>
</dbReference>
<feature type="transmembrane region" description="Helical" evidence="4">
    <location>
        <begin position="181"/>
        <end position="201"/>
    </location>
</feature>